<dbReference type="InterPro" id="IPR036612">
    <property type="entry name" value="KH_dom_type_1_sf"/>
</dbReference>
<keyword evidence="1" id="KW-0677">Repeat</keyword>
<dbReference type="SMART" id="SM00322">
    <property type="entry name" value="KH"/>
    <property type="match status" value="3"/>
</dbReference>
<keyword evidence="2" id="KW-0694">RNA-binding</keyword>
<evidence type="ECO:0000256" key="1">
    <source>
        <dbReference type="ARBA" id="ARBA00022737"/>
    </source>
</evidence>
<dbReference type="Pfam" id="PF00013">
    <property type="entry name" value="KH_1"/>
    <property type="match status" value="2"/>
</dbReference>
<keyword evidence="5" id="KW-1185">Reference proteome</keyword>
<sequence length="427" mass="44765">ESVLTAISQIMSKIAELSGAISGGDHNAEAGSARMKIVVPYQAASSLIGPGGQRIKELRDRSGMHVHIEELTVPPGKPHELTEQVVSINGNIEGAKVFVSFQRANPKAAISMIADTVGRYSSEPWFEAWAFNSHCGLDFPGLSLFARERGKGKDGERKGKGKGRDFGGDLDFSPKGWAKGSVRVLCLLGRITVFVFDDRAGGGYASGPPAQMTVKMLVSIEEVGILGQDPTIMQKVQQETGTTGMLSESSYPGTALQELTVQGPNAEAVLTAVSAIISRITDVMGTLSSGELNVPPGDVRIKLVIPKRAAAALIGPGGQQVKHIKASTGIRISIDEHSMACGDPSVMEEAVCLIGPANSAKPALEAVVRETANCLSEPWFSAWANHSNAGKHVPGLVLFEAVARGNSFGGGKGKGKFGEGKYGGGSY</sequence>
<accession>A0A813D821</accession>
<dbReference type="InterPro" id="IPR004088">
    <property type="entry name" value="KH_dom_type_1"/>
</dbReference>
<gene>
    <name evidence="4" type="ORF">PGLA1383_LOCUS1846</name>
</gene>
<reference evidence="4" key="1">
    <citation type="submission" date="2021-02" db="EMBL/GenBank/DDBJ databases">
        <authorList>
            <person name="Dougan E. K."/>
            <person name="Rhodes N."/>
            <person name="Thang M."/>
            <person name="Chan C."/>
        </authorList>
    </citation>
    <scope>NUCLEOTIDE SEQUENCE</scope>
</reference>
<proteinExistence type="predicted"/>
<dbReference type="PANTHER" id="PTHR10288">
    <property type="entry name" value="KH DOMAIN CONTAINING RNA BINDING PROTEIN"/>
    <property type="match status" value="1"/>
</dbReference>
<dbReference type="Gene3D" id="3.30.1370.10">
    <property type="entry name" value="K Homology domain, type 1"/>
    <property type="match status" value="1"/>
</dbReference>
<feature type="domain" description="K Homology" evidence="3">
    <location>
        <begin position="210"/>
        <end position="281"/>
    </location>
</feature>
<dbReference type="SUPFAM" id="SSF54791">
    <property type="entry name" value="Eukaryotic type KH-domain (KH-domain type I)"/>
    <property type="match status" value="2"/>
</dbReference>
<comment type="caution">
    <text evidence="4">The sequence shown here is derived from an EMBL/GenBank/DDBJ whole genome shotgun (WGS) entry which is preliminary data.</text>
</comment>
<dbReference type="OrthoDB" id="441329at2759"/>
<organism evidence="4 5">
    <name type="scientific">Polarella glacialis</name>
    <name type="common">Dinoflagellate</name>
    <dbReference type="NCBI Taxonomy" id="89957"/>
    <lineage>
        <taxon>Eukaryota</taxon>
        <taxon>Sar</taxon>
        <taxon>Alveolata</taxon>
        <taxon>Dinophyceae</taxon>
        <taxon>Suessiales</taxon>
        <taxon>Suessiaceae</taxon>
        <taxon>Polarella</taxon>
    </lineage>
</organism>
<evidence type="ECO:0000313" key="5">
    <source>
        <dbReference type="Proteomes" id="UP000654075"/>
    </source>
</evidence>
<dbReference type="CDD" id="cd00105">
    <property type="entry name" value="KH-I"/>
    <property type="match status" value="2"/>
</dbReference>
<dbReference type="AlphaFoldDB" id="A0A813D821"/>
<evidence type="ECO:0000259" key="3">
    <source>
        <dbReference type="SMART" id="SM00322"/>
    </source>
</evidence>
<feature type="non-terminal residue" evidence="4">
    <location>
        <position position="427"/>
    </location>
</feature>
<name>A0A813D821_POLGL</name>
<feature type="domain" description="K Homology" evidence="3">
    <location>
        <begin position="297"/>
        <end position="372"/>
    </location>
</feature>
<dbReference type="GO" id="GO:0003723">
    <property type="term" value="F:RNA binding"/>
    <property type="evidence" value="ECO:0007669"/>
    <property type="project" value="UniProtKB-UniRule"/>
</dbReference>
<dbReference type="InterPro" id="IPR004087">
    <property type="entry name" value="KH_dom"/>
</dbReference>
<dbReference type="PROSITE" id="PS50084">
    <property type="entry name" value="KH_TYPE_1"/>
    <property type="match status" value="2"/>
</dbReference>
<dbReference type="EMBL" id="CAJNNV010000512">
    <property type="protein sequence ID" value="CAE8582864.1"/>
    <property type="molecule type" value="Genomic_DNA"/>
</dbReference>
<dbReference type="Proteomes" id="UP000654075">
    <property type="component" value="Unassembled WGS sequence"/>
</dbReference>
<dbReference type="Gene3D" id="3.30.310.210">
    <property type="match status" value="1"/>
</dbReference>
<evidence type="ECO:0000313" key="4">
    <source>
        <dbReference type="EMBL" id="CAE8582864.1"/>
    </source>
</evidence>
<evidence type="ECO:0000256" key="2">
    <source>
        <dbReference type="PROSITE-ProRule" id="PRU00117"/>
    </source>
</evidence>
<feature type="domain" description="K Homology" evidence="3">
    <location>
        <begin position="31"/>
        <end position="118"/>
    </location>
</feature>
<protein>
    <recommendedName>
        <fullName evidence="3">K Homology domain-containing protein</fullName>
    </recommendedName>
</protein>